<dbReference type="RefSeq" id="WP_134387676.1">
    <property type="nucleotide sequence ID" value="NZ_BMWW01000003.1"/>
</dbReference>
<gene>
    <name evidence="3" type="ORF">E1742_24645</name>
    <name evidence="2" type="ORF">GCM10007388_19280</name>
</gene>
<feature type="chain" id="PRO_5044606922" evidence="1">
    <location>
        <begin position="32"/>
        <end position="190"/>
    </location>
</feature>
<dbReference type="EMBL" id="CP038026">
    <property type="protein sequence ID" value="QBQ38981.1"/>
    <property type="molecule type" value="Genomic_DNA"/>
</dbReference>
<dbReference type="EMBL" id="BMWW01000003">
    <property type="protein sequence ID" value="GGY86238.1"/>
    <property type="molecule type" value="Genomic_DNA"/>
</dbReference>
<accession>A0A4P7BJA5</accession>
<evidence type="ECO:0000313" key="2">
    <source>
        <dbReference type="EMBL" id="GGY86238.1"/>
    </source>
</evidence>
<evidence type="ECO:0000313" key="4">
    <source>
        <dbReference type="Proteomes" id="UP000294359"/>
    </source>
</evidence>
<proteinExistence type="predicted"/>
<keyword evidence="1" id="KW-0732">Signal</keyword>
<reference evidence="3 4" key="2">
    <citation type="submission" date="2019-03" db="EMBL/GenBank/DDBJ databases">
        <title>Draft Genome Sequences of Six Type Strains of the Genus Massilia.</title>
        <authorList>
            <person name="Miess H."/>
            <person name="Frediansyhah A."/>
            <person name="Gross H."/>
        </authorList>
    </citation>
    <scope>NUCLEOTIDE SEQUENCE [LARGE SCALE GENOMIC DNA]</scope>
    <source>
        <strain evidence="3 4">DSM 17505</strain>
    </source>
</reference>
<evidence type="ECO:0000313" key="5">
    <source>
        <dbReference type="Proteomes" id="UP000619512"/>
    </source>
</evidence>
<sequence length="190" mass="19640">MTTHAMCAIRSAAKFAVTLAAALTVALPAAAAAIKPGLWEMTSKVPSADPAAMQAMAQAQQQMASLPPERRRAIEEALAKQGVSLALAEGGGIKVKFCITPEQAANPTMPHGQPGDCSSTRTNIPGGLAVKFTCRNPASSGNGQVIFDGDSGFSMRMAIDSTVAGKAQHMTTESTGRWLGRDCGTAQPVR</sequence>
<feature type="signal peptide" evidence="1">
    <location>
        <begin position="1"/>
        <end position="31"/>
    </location>
</feature>
<organism evidence="2 5">
    <name type="scientific">Pseudoduganella plicata</name>
    <dbReference type="NCBI Taxonomy" id="321984"/>
    <lineage>
        <taxon>Bacteria</taxon>
        <taxon>Pseudomonadati</taxon>
        <taxon>Pseudomonadota</taxon>
        <taxon>Betaproteobacteria</taxon>
        <taxon>Burkholderiales</taxon>
        <taxon>Oxalobacteraceae</taxon>
        <taxon>Telluria group</taxon>
        <taxon>Pseudoduganella</taxon>
    </lineage>
</organism>
<dbReference type="OrthoDB" id="8536404at2"/>
<name>A0A4P7BJA5_9BURK</name>
<protein>
    <submittedName>
        <fullName evidence="3">DUF3617 domain-containing protein</fullName>
    </submittedName>
</protein>
<evidence type="ECO:0000256" key="1">
    <source>
        <dbReference type="SAM" id="SignalP"/>
    </source>
</evidence>
<evidence type="ECO:0000313" key="3">
    <source>
        <dbReference type="EMBL" id="QBQ38981.1"/>
    </source>
</evidence>
<dbReference type="Pfam" id="PF12276">
    <property type="entry name" value="DUF3617"/>
    <property type="match status" value="1"/>
</dbReference>
<keyword evidence="4" id="KW-1185">Reference proteome</keyword>
<dbReference type="AlphaFoldDB" id="A0A4P7BJA5"/>
<dbReference type="Proteomes" id="UP000619512">
    <property type="component" value="Unassembled WGS sequence"/>
</dbReference>
<dbReference type="Proteomes" id="UP000294359">
    <property type="component" value="Chromosome"/>
</dbReference>
<reference evidence="2" key="1">
    <citation type="journal article" date="2014" name="Int. J. Syst. Evol. Microbiol.">
        <title>Complete genome sequence of Corynebacterium casei LMG S-19264T (=DSM 44701T), isolated from a smear-ripened cheese.</title>
        <authorList>
            <consortium name="US DOE Joint Genome Institute (JGI-PGF)"/>
            <person name="Walter F."/>
            <person name="Albersmeier A."/>
            <person name="Kalinowski J."/>
            <person name="Ruckert C."/>
        </authorList>
    </citation>
    <scope>NUCLEOTIDE SEQUENCE</scope>
    <source>
        <strain evidence="2">KCTC 12344</strain>
    </source>
</reference>
<reference evidence="2" key="3">
    <citation type="submission" date="2022-12" db="EMBL/GenBank/DDBJ databases">
        <authorList>
            <person name="Sun Q."/>
            <person name="Kim S."/>
        </authorList>
    </citation>
    <scope>NUCLEOTIDE SEQUENCE</scope>
    <source>
        <strain evidence="2">KCTC 12344</strain>
    </source>
</reference>
<dbReference type="InterPro" id="IPR022061">
    <property type="entry name" value="DUF3617"/>
</dbReference>